<dbReference type="InterPro" id="IPR032484">
    <property type="entry name" value="DUF5052"/>
</dbReference>
<keyword evidence="3" id="KW-1185">Reference proteome</keyword>
<protein>
    <submittedName>
        <fullName evidence="2">DUF5052 family protein</fullName>
    </submittedName>
</protein>
<proteinExistence type="predicted"/>
<accession>A0ABW3GTS0</accession>
<evidence type="ECO:0000313" key="3">
    <source>
        <dbReference type="Proteomes" id="UP001596976"/>
    </source>
</evidence>
<comment type="caution">
    <text evidence="2">The sequence shown here is derived from an EMBL/GenBank/DDBJ whole genome shotgun (WGS) entry which is preliminary data.</text>
</comment>
<dbReference type="Pfam" id="PF16475">
    <property type="entry name" value="DUF5052"/>
    <property type="match status" value="1"/>
</dbReference>
<keyword evidence="1" id="KW-0472">Membrane</keyword>
<reference evidence="3" key="1">
    <citation type="journal article" date="2019" name="Int. J. Syst. Evol. Microbiol.">
        <title>The Global Catalogue of Microorganisms (GCM) 10K type strain sequencing project: providing services to taxonomists for standard genome sequencing and annotation.</title>
        <authorList>
            <consortium name="The Broad Institute Genomics Platform"/>
            <consortium name="The Broad Institute Genome Sequencing Center for Infectious Disease"/>
            <person name="Wu L."/>
            <person name="Ma J."/>
        </authorList>
    </citation>
    <scope>NUCLEOTIDE SEQUENCE [LARGE SCALE GENOMIC DNA]</scope>
    <source>
        <strain evidence="3">CCUG 63563</strain>
    </source>
</reference>
<dbReference type="Proteomes" id="UP001596976">
    <property type="component" value="Unassembled WGS sequence"/>
</dbReference>
<feature type="transmembrane region" description="Helical" evidence="1">
    <location>
        <begin position="14"/>
        <end position="34"/>
    </location>
</feature>
<dbReference type="RefSeq" id="WP_381008924.1">
    <property type="nucleotide sequence ID" value="NZ_JBHTJF010000003.1"/>
</dbReference>
<name>A0ABW3GTS0_9BACL</name>
<gene>
    <name evidence="2" type="ORF">ACFQ0V_01315</name>
</gene>
<organism evidence="2 3">
    <name type="scientific">Savagea faecisuis</name>
    <dbReference type="NCBI Taxonomy" id="1274803"/>
    <lineage>
        <taxon>Bacteria</taxon>
        <taxon>Bacillati</taxon>
        <taxon>Bacillota</taxon>
        <taxon>Bacilli</taxon>
        <taxon>Bacillales</taxon>
        <taxon>Caryophanaceae</taxon>
        <taxon>Savagea</taxon>
    </lineage>
</organism>
<dbReference type="EMBL" id="JBHTJF010000003">
    <property type="protein sequence ID" value="MFD0942428.1"/>
    <property type="molecule type" value="Genomic_DNA"/>
</dbReference>
<evidence type="ECO:0000313" key="2">
    <source>
        <dbReference type="EMBL" id="MFD0942428.1"/>
    </source>
</evidence>
<evidence type="ECO:0000256" key="1">
    <source>
        <dbReference type="SAM" id="Phobius"/>
    </source>
</evidence>
<keyword evidence="1" id="KW-1133">Transmembrane helix</keyword>
<sequence length="216" mass="24330">MSETTSFSNKFKRWTIIILSVVLLVLLLVLVLNFKNLSFFGKSVQEKFTGIETTLQTYDDDGQALDKMVGKSVAIDADKQFSLYNEDGDEIKKSQVLKITVGGHEAIHVGSSLIAYEEGLDNILDEYSETVTIDSTNRTVPFVNKFINDMKNRFQGMDKVVLIRSQSGKPIATFAGNKVVFKETEIEKSTALLIDGKLLFIYRSDYSIYDRALLEQ</sequence>
<keyword evidence="1" id="KW-0812">Transmembrane</keyword>